<keyword evidence="5" id="KW-0413">Isomerase</keyword>
<dbReference type="Gene3D" id="3.40.50.300">
    <property type="entry name" value="P-loop containing nucleotide triphosphate hydrolases"/>
    <property type="match status" value="2"/>
</dbReference>
<dbReference type="Pfam" id="PF13361">
    <property type="entry name" value="UvrD_C"/>
    <property type="match status" value="1"/>
</dbReference>
<dbReference type="GO" id="GO:0005829">
    <property type="term" value="C:cytosol"/>
    <property type="evidence" value="ECO:0007669"/>
    <property type="project" value="TreeGrafter"/>
</dbReference>
<evidence type="ECO:0000259" key="10">
    <source>
        <dbReference type="Pfam" id="PF13361"/>
    </source>
</evidence>
<protein>
    <recommendedName>
        <fullName evidence="7">DNA 3'-5' helicase</fullName>
        <ecNumber evidence="7">5.6.2.4</ecNumber>
    </recommendedName>
</protein>
<feature type="domain" description="UvrD-like helicase ATP-binding" evidence="9">
    <location>
        <begin position="38"/>
        <end position="98"/>
    </location>
</feature>
<evidence type="ECO:0000259" key="9">
    <source>
        <dbReference type="Pfam" id="PF00580"/>
    </source>
</evidence>
<dbReference type="STRING" id="549789.NIES30_14810"/>
<feature type="non-terminal residue" evidence="11">
    <location>
        <position position="1"/>
    </location>
</feature>
<keyword evidence="3 11" id="KW-0347">Helicase</keyword>
<name>A0A1U7J3E0_9CYAN</name>
<dbReference type="RefSeq" id="WP_171973033.1">
    <property type="nucleotide sequence ID" value="NZ_MRCG01000011.1"/>
</dbReference>
<dbReference type="InterPro" id="IPR027417">
    <property type="entry name" value="P-loop_NTPase"/>
</dbReference>
<comment type="catalytic activity">
    <reaction evidence="8">
        <text>ATP + H2O = ADP + phosphate + H(+)</text>
        <dbReference type="Rhea" id="RHEA:13065"/>
        <dbReference type="ChEBI" id="CHEBI:15377"/>
        <dbReference type="ChEBI" id="CHEBI:15378"/>
        <dbReference type="ChEBI" id="CHEBI:30616"/>
        <dbReference type="ChEBI" id="CHEBI:43474"/>
        <dbReference type="ChEBI" id="CHEBI:456216"/>
        <dbReference type="EC" id="5.6.2.4"/>
    </reaction>
</comment>
<gene>
    <name evidence="11" type="ORF">NIES30_14810</name>
</gene>
<dbReference type="SUPFAM" id="SSF52540">
    <property type="entry name" value="P-loop containing nucleoside triphosphate hydrolases"/>
    <property type="match status" value="1"/>
</dbReference>
<dbReference type="Proteomes" id="UP000185557">
    <property type="component" value="Unassembled WGS sequence"/>
</dbReference>
<evidence type="ECO:0000313" key="11">
    <source>
        <dbReference type="EMBL" id="OKH46781.1"/>
    </source>
</evidence>
<evidence type="ECO:0000256" key="6">
    <source>
        <dbReference type="ARBA" id="ARBA00034617"/>
    </source>
</evidence>
<evidence type="ECO:0000256" key="7">
    <source>
        <dbReference type="ARBA" id="ARBA00034808"/>
    </source>
</evidence>
<organism evidence="11 12">
    <name type="scientific">Phormidium tenue NIES-30</name>
    <dbReference type="NCBI Taxonomy" id="549789"/>
    <lineage>
        <taxon>Bacteria</taxon>
        <taxon>Bacillati</taxon>
        <taxon>Cyanobacteriota</taxon>
        <taxon>Cyanophyceae</taxon>
        <taxon>Oscillatoriophycideae</taxon>
        <taxon>Oscillatoriales</taxon>
        <taxon>Oscillatoriaceae</taxon>
        <taxon>Phormidium</taxon>
    </lineage>
</organism>
<dbReference type="EMBL" id="MRCG01000011">
    <property type="protein sequence ID" value="OKH46781.1"/>
    <property type="molecule type" value="Genomic_DNA"/>
</dbReference>
<dbReference type="EC" id="5.6.2.4" evidence="7"/>
<dbReference type="GO" id="GO:0005524">
    <property type="term" value="F:ATP binding"/>
    <property type="evidence" value="ECO:0007669"/>
    <property type="project" value="UniProtKB-KW"/>
</dbReference>
<keyword evidence="4" id="KW-0067">ATP-binding</keyword>
<dbReference type="Pfam" id="PF00580">
    <property type="entry name" value="UvrD-helicase"/>
    <property type="match status" value="1"/>
</dbReference>
<evidence type="ECO:0000256" key="8">
    <source>
        <dbReference type="ARBA" id="ARBA00048988"/>
    </source>
</evidence>
<evidence type="ECO:0000256" key="3">
    <source>
        <dbReference type="ARBA" id="ARBA00022806"/>
    </source>
</evidence>
<dbReference type="GO" id="GO:0003677">
    <property type="term" value="F:DNA binding"/>
    <property type="evidence" value="ECO:0007669"/>
    <property type="project" value="InterPro"/>
</dbReference>
<dbReference type="PANTHER" id="PTHR11070:SF63">
    <property type="entry name" value="DNA HELICASE IV"/>
    <property type="match status" value="1"/>
</dbReference>
<dbReference type="AlphaFoldDB" id="A0A1U7J3E0"/>
<evidence type="ECO:0000256" key="5">
    <source>
        <dbReference type="ARBA" id="ARBA00023235"/>
    </source>
</evidence>
<dbReference type="InterPro" id="IPR014017">
    <property type="entry name" value="DNA_helicase_UvrD-like_C"/>
</dbReference>
<dbReference type="PANTHER" id="PTHR11070">
    <property type="entry name" value="UVRD / RECB / PCRA DNA HELICASE FAMILY MEMBER"/>
    <property type="match status" value="1"/>
</dbReference>
<evidence type="ECO:0000256" key="4">
    <source>
        <dbReference type="ARBA" id="ARBA00022840"/>
    </source>
</evidence>
<dbReference type="GO" id="GO:0000725">
    <property type="term" value="P:recombinational repair"/>
    <property type="evidence" value="ECO:0007669"/>
    <property type="project" value="TreeGrafter"/>
</dbReference>
<evidence type="ECO:0000256" key="1">
    <source>
        <dbReference type="ARBA" id="ARBA00022741"/>
    </source>
</evidence>
<dbReference type="InterPro" id="IPR000212">
    <property type="entry name" value="DNA_helicase_UvrD/REP"/>
</dbReference>
<dbReference type="GO" id="GO:0016787">
    <property type="term" value="F:hydrolase activity"/>
    <property type="evidence" value="ECO:0007669"/>
    <property type="project" value="UniProtKB-KW"/>
</dbReference>
<reference evidence="11 12" key="1">
    <citation type="submission" date="2016-11" db="EMBL/GenBank/DDBJ databases">
        <title>Draft Genome Sequences of Nine Cyanobacterial Strains from Diverse Habitats.</title>
        <authorList>
            <person name="Zhu T."/>
            <person name="Hou S."/>
            <person name="Lu X."/>
            <person name="Hess W.R."/>
        </authorList>
    </citation>
    <scope>NUCLEOTIDE SEQUENCE [LARGE SCALE GENOMIC DNA]</scope>
    <source>
        <strain evidence="11 12">NIES-30</strain>
    </source>
</reference>
<feature type="domain" description="UvrD-like helicase C-terminal" evidence="10">
    <location>
        <begin position="201"/>
        <end position="296"/>
    </location>
</feature>
<keyword evidence="12" id="KW-1185">Reference proteome</keyword>
<accession>A0A1U7J3E0</accession>
<sequence length="431" mass="49492">IALGKPKHYCSSHNWDAPVASGQTVFRRKTTGNGDLKSLRYISIDKYQDFSKLFHCLIEAIRTQNSGVQLFCVGDDWQAINGFAGSDLSFYQNFEKIFQPSTKLSISTNYRSADSIVRVSNQLMNGLGNPAREINKSLGKVEIANLSNFKPLPVEQEDHPGDDFTPAILRLINRAFKHDKSVVLLSRKNNLPWYINYGEKRHKRRGQLGNFLELLRSKFPETLRGKINISTTHKYKGLEKEIVIVLDAVPRSYPLLHPDLMFTFALGSSIEGAGDEERRLFYVTLTRAVEHLFILTETNNISPFVEDLQRRINLPLLDWSAYDPVVEKTRRITVKVTNQNGGSSNGTFTIRELLRSEGYEWDSRLKTWWRNYSAQNFSVQLFFANTQWISHANGIQLKFYDDLEKMLASYVINRGQQSYIFDNFPAQISQK</sequence>
<evidence type="ECO:0000256" key="2">
    <source>
        <dbReference type="ARBA" id="ARBA00022801"/>
    </source>
</evidence>
<keyword evidence="1" id="KW-0547">Nucleotide-binding</keyword>
<proteinExistence type="predicted"/>
<comment type="caution">
    <text evidence="11">The sequence shown here is derived from an EMBL/GenBank/DDBJ whole genome shotgun (WGS) entry which is preliminary data.</text>
</comment>
<dbReference type="InterPro" id="IPR014016">
    <property type="entry name" value="UvrD-like_ATP-bd"/>
</dbReference>
<evidence type="ECO:0000313" key="12">
    <source>
        <dbReference type="Proteomes" id="UP000185557"/>
    </source>
</evidence>
<dbReference type="GO" id="GO:0043138">
    <property type="term" value="F:3'-5' DNA helicase activity"/>
    <property type="evidence" value="ECO:0007669"/>
    <property type="project" value="UniProtKB-EC"/>
</dbReference>
<keyword evidence="2" id="KW-0378">Hydrolase</keyword>
<comment type="catalytic activity">
    <reaction evidence="6">
        <text>Couples ATP hydrolysis with the unwinding of duplex DNA by translocating in the 3'-5' direction.</text>
        <dbReference type="EC" id="5.6.2.4"/>
    </reaction>
</comment>